<dbReference type="Pfam" id="PF00201">
    <property type="entry name" value="UDPGT"/>
    <property type="match status" value="1"/>
</dbReference>
<keyword evidence="4" id="KW-0732">Signal</keyword>
<evidence type="ECO:0000313" key="6">
    <source>
        <dbReference type="Proteomes" id="UP001162156"/>
    </source>
</evidence>
<dbReference type="GO" id="GO:0008194">
    <property type="term" value="F:UDP-glycosyltransferase activity"/>
    <property type="evidence" value="ECO:0007669"/>
    <property type="project" value="InterPro"/>
</dbReference>
<dbReference type="InterPro" id="IPR002213">
    <property type="entry name" value="UDP_glucos_trans"/>
</dbReference>
<name>A0AAV8WVS9_9CUCU</name>
<organism evidence="5 6">
    <name type="scientific">Rhamnusium bicolor</name>
    <dbReference type="NCBI Taxonomy" id="1586634"/>
    <lineage>
        <taxon>Eukaryota</taxon>
        <taxon>Metazoa</taxon>
        <taxon>Ecdysozoa</taxon>
        <taxon>Arthropoda</taxon>
        <taxon>Hexapoda</taxon>
        <taxon>Insecta</taxon>
        <taxon>Pterygota</taxon>
        <taxon>Neoptera</taxon>
        <taxon>Endopterygota</taxon>
        <taxon>Coleoptera</taxon>
        <taxon>Polyphaga</taxon>
        <taxon>Cucujiformia</taxon>
        <taxon>Chrysomeloidea</taxon>
        <taxon>Cerambycidae</taxon>
        <taxon>Lepturinae</taxon>
        <taxon>Rhagiini</taxon>
        <taxon>Rhamnusium</taxon>
    </lineage>
</organism>
<dbReference type="AlphaFoldDB" id="A0AAV8WVS9"/>
<feature type="signal peptide" evidence="4">
    <location>
        <begin position="1"/>
        <end position="19"/>
    </location>
</feature>
<reference evidence="5" key="1">
    <citation type="journal article" date="2023" name="Insect Mol. Biol.">
        <title>Genome sequencing provides insights into the evolution of gene families encoding plant cell wall-degrading enzymes in longhorned beetles.</title>
        <authorList>
            <person name="Shin N.R."/>
            <person name="Okamura Y."/>
            <person name="Kirsch R."/>
            <person name="Pauchet Y."/>
        </authorList>
    </citation>
    <scope>NUCLEOTIDE SEQUENCE</scope>
    <source>
        <strain evidence="5">RBIC_L_NR</strain>
    </source>
</reference>
<protein>
    <submittedName>
        <fullName evidence="5">Uncharacterized protein</fullName>
    </submittedName>
</protein>
<evidence type="ECO:0000256" key="1">
    <source>
        <dbReference type="ARBA" id="ARBA00009995"/>
    </source>
</evidence>
<dbReference type="PANTHER" id="PTHR48043:SF159">
    <property type="entry name" value="EG:EG0003.4 PROTEIN-RELATED"/>
    <property type="match status" value="1"/>
</dbReference>
<accession>A0AAV8WVS9</accession>
<dbReference type="InterPro" id="IPR050271">
    <property type="entry name" value="UDP-glycosyltransferase"/>
</dbReference>
<evidence type="ECO:0000256" key="3">
    <source>
        <dbReference type="ARBA" id="ARBA00022679"/>
    </source>
</evidence>
<keyword evidence="6" id="KW-1185">Reference proteome</keyword>
<dbReference type="Proteomes" id="UP001162156">
    <property type="component" value="Unassembled WGS sequence"/>
</dbReference>
<dbReference type="SUPFAM" id="SSF53756">
    <property type="entry name" value="UDP-Glycosyltransferase/glycogen phosphorylase"/>
    <property type="match status" value="1"/>
</dbReference>
<gene>
    <name evidence="5" type="ORF">NQ314_016366</name>
</gene>
<comment type="similarity">
    <text evidence="1">Belongs to the UDP-glycosyltransferase family.</text>
</comment>
<proteinExistence type="inferred from homology"/>
<dbReference type="PANTHER" id="PTHR48043">
    <property type="entry name" value="EG:EG0003.4 PROTEIN-RELATED"/>
    <property type="match status" value="1"/>
</dbReference>
<sequence>MILSLIVVTLMSACDLGHSARILGVVPSPSHSHQIVFRPIWRELSKRGHDLVVITTDPENDPKLNITEIDISFAYDLWTNKHDIIKQIGQFWSSPIKTIEDILNSTQDMCSQELLHPDVQALLKNDTEYFDLLIVEYMYPVMFGFAERFKCPYIGILTMDLVNFVHSMLGNPTHPVLYPELILPYEGELNFWQRLVSSICNLILPIFNIFSGLDGSAHQKLMEEHFGGNLPPVVDILKNVSMLFINVDPSSYTRPLGPAFIPIGGGTHLTTKKALAKVKNIYLYLDIIFLKRMW</sequence>
<keyword evidence="2" id="KW-0328">Glycosyltransferase</keyword>
<comment type="caution">
    <text evidence="5">The sequence shown here is derived from an EMBL/GenBank/DDBJ whole genome shotgun (WGS) entry which is preliminary data.</text>
</comment>
<dbReference type="EMBL" id="JANEYF010004543">
    <property type="protein sequence ID" value="KAJ8930789.1"/>
    <property type="molecule type" value="Genomic_DNA"/>
</dbReference>
<keyword evidence="3" id="KW-0808">Transferase</keyword>
<evidence type="ECO:0000313" key="5">
    <source>
        <dbReference type="EMBL" id="KAJ8930789.1"/>
    </source>
</evidence>
<dbReference type="Gene3D" id="3.40.50.2000">
    <property type="entry name" value="Glycogen Phosphorylase B"/>
    <property type="match status" value="1"/>
</dbReference>
<evidence type="ECO:0000256" key="4">
    <source>
        <dbReference type="SAM" id="SignalP"/>
    </source>
</evidence>
<evidence type="ECO:0000256" key="2">
    <source>
        <dbReference type="ARBA" id="ARBA00022676"/>
    </source>
</evidence>
<feature type="chain" id="PRO_5043967465" evidence="4">
    <location>
        <begin position="20"/>
        <end position="294"/>
    </location>
</feature>